<evidence type="ECO:0000313" key="3">
    <source>
        <dbReference type="Proteomes" id="UP000067626"/>
    </source>
</evidence>
<dbReference type="PATRIC" id="fig|52.7.peg.2808"/>
<name>A0A0K1ECY2_CHOCO</name>
<dbReference type="AlphaFoldDB" id="A0A0K1ECY2"/>
<dbReference type="RefSeq" id="WP_050430656.1">
    <property type="nucleotide sequence ID" value="NZ_CP012159.1"/>
</dbReference>
<protein>
    <recommendedName>
        <fullName evidence="4">Sugar ABC transporter substrate-binding protein</fullName>
    </recommendedName>
</protein>
<dbReference type="Gene3D" id="3.40.190.10">
    <property type="entry name" value="Periplasmic binding protein-like II"/>
    <property type="match status" value="1"/>
</dbReference>
<dbReference type="EMBL" id="CP012159">
    <property type="protein sequence ID" value="AKT38433.1"/>
    <property type="molecule type" value="Genomic_DNA"/>
</dbReference>
<accession>A0A0K1ECY2</accession>
<gene>
    <name evidence="2" type="ORF">CMC5_025790</name>
</gene>
<proteinExistence type="predicted"/>
<dbReference type="SUPFAM" id="SSF53850">
    <property type="entry name" value="Periplasmic binding protein-like II"/>
    <property type="match status" value="1"/>
</dbReference>
<dbReference type="STRING" id="52.CMC5_025790"/>
<feature type="region of interest" description="Disordered" evidence="1">
    <location>
        <begin position="51"/>
        <end position="86"/>
    </location>
</feature>
<sequence>MNSEKFKVTARSRTWAQDSRVALSSLPGVVGRRLGWMACVAWMVSSLGCASEDDGSSQGNGGSGATGGQGGAGGQGGTGGQGGGSDERIRLRVPLYPYIPDAAGDRFEAMVRRMKREFETLHPEVELELNPPCFQDDPYDPAALARGMSGENEACSFDLVEIDTSLLGELVDTGAVTPWSALPSRNWHPAAIEASTYQGALYGVPHWMCSHFVFSRSAAVANASSVSELVSALADLQTPEPDMAGNLLGSWNLPALYLDAWADTNGAGGVASAISATALDPQAISGLKMFSETCESGGLNPCLDGTFDAEDVIDPAMAKFSAGQVDAAFGFSERLFPILKALPVGADPAEIEISSAPLGHGSHPLVFTDSFMLSARCTGACADAAAAFVAYMSEATTFEWVLSSEDAPAQGRVPRYLMPAALEAYATPKLSQDRFYMTIESLMQDGVNYPNSGLYPVKNAMRDNLLDALTSP</sequence>
<evidence type="ECO:0008006" key="4">
    <source>
        <dbReference type="Google" id="ProtNLM"/>
    </source>
</evidence>
<dbReference type="Proteomes" id="UP000067626">
    <property type="component" value="Chromosome"/>
</dbReference>
<dbReference type="InterPro" id="IPR006059">
    <property type="entry name" value="SBP"/>
</dbReference>
<dbReference type="Pfam" id="PF13416">
    <property type="entry name" value="SBP_bac_8"/>
    <property type="match status" value="1"/>
</dbReference>
<organism evidence="2 3">
    <name type="scientific">Chondromyces crocatus</name>
    <dbReference type="NCBI Taxonomy" id="52"/>
    <lineage>
        <taxon>Bacteria</taxon>
        <taxon>Pseudomonadati</taxon>
        <taxon>Myxococcota</taxon>
        <taxon>Polyangia</taxon>
        <taxon>Polyangiales</taxon>
        <taxon>Polyangiaceae</taxon>
        <taxon>Chondromyces</taxon>
    </lineage>
</organism>
<reference evidence="2 3" key="1">
    <citation type="submission" date="2015-07" db="EMBL/GenBank/DDBJ databases">
        <title>Genome analysis of myxobacterium Chondromyces crocatus Cm c5 reveals a high potential for natural compound synthesis and the genetic basis for the loss of fruiting body formation.</title>
        <authorList>
            <person name="Zaburannyi N."/>
            <person name="Bunk B."/>
            <person name="Maier J."/>
            <person name="Overmann J."/>
            <person name="Mueller R."/>
        </authorList>
    </citation>
    <scope>NUCLEOTIDE SEQUENCE [LARGE SCALE GENOMIC DNA]</scope>
    <source>
        <strain evidence="2 3">Cm c5</strain>
    </source>
</reference>
<evidence type="ECO:0000256" key="1">
    <source>
        <dbReference type="SAM" id="MobiDB-lite"/>
    </source>
</evidence>
<feature type="compositionally biased region" description="Gly residues" evidence="1">
    <location>
        <begin position="58"/>
        <end position="84"/>
    </location>
</feature>
<dbReference type="KEGG" id="ccro:CMC5_025790"/>
<evidence type="ECO:0000313" key="2">
    <source>
        <dbReference type="EMBL" id="AKT38433.1"/>
    </source>
</evidence>
<keyword evidence="3" id="KW-1185">Reference proteome</keyword>